<dbReference type="STRING" id="1073327.SAMN04488108_2223"/>
<dbReference type="PROSITE" id="PS51462">
    <property type="entry name" value="NUDIX"/>
    <property type="match status" value="1"/>
</dbReference>
<evidence type="ECO:0000313" key="5">
    <source>
        <dbReference type="Proteomes" id="UP000184609"/>
    </source>
</evidence>
<keyword evidence="2" id="KW-0378">Hydrolase</keyword>
<dbReference type="EMBL" id="FRXN01000003">
    <property type="protein sequence ID" value="SHO62656.1"/>
    <property type="molecule type" value="Genomic_DNA"/>
</dbReference>
<dbReference type="Gene3D" id="3.90.79.10">
    <property type="entry name" value="Nucleoside Triphosphate Pyrophosphohydrolase"/>
    <property type="match status" value="1"/>
</dbReference>
<evidence type="ECO:0000256" key="1">
    <source>
        <dbReference type="ARBA" id="ARBA00001946"/>
    </source>
</evidence>
<feature type="domain" description="Nudix hydrolase" evidence="3">
    <location>
        <begin position="17"/>
        <end position="150"/>
    </location>
</feature>
<dbReference type="GO" id="GO:0016787">
    <property type="term" value="F:hydrolase activity"/>
    <property type="evidence" value="ECO:0007669"/>
    <property type="project" value="UniProtKB-KW"/>
</dbReference>
<proteinExistence type="predicted"/>
<reference evidence="5" key="1">
    <citation type="submission" date="2016-12" db="EMBL/GenBank/DDBJ databases">
        <authorList>
            <person name="Varghese N."/>
            <person name="Submissions S."/>
        </authorList>
    </citation>
    <scope>NUCLEOTIDE SEQUENCE [LARGE SCALE GENOMIC DNA]</scope>
    <source>
        <strain evidence="5">DSM 25035</strain>
    </source>
</reference>
<name>A0A1M7ZD77_9BACT</name>
<protein>
    <submittedName>
        <fullName evidence="4">8-oxo-dGTP diphosphatase</fullName>
    </submittedName>
</protein>
<dbReference type="Pfam" id="PF00293">
    <property type="entry name" value="NUDIX"/>
    <property type="match status" value="1"/>
</dbReference>
<evidence type="ECO:0000259" key="3">
    <source>
        <dbReference type="PROSITE" id="PS51462"/>
    </source>
</evidence>
<dbReference type="Proteomes" id="UP000184609">
    <property type="component" value="Unassembled WGS sequence"/>
</dbReference>
<dbReference type="AlphaFoldDB" id="A0A1M7ZD77"/>
<keyword evidence="5" id="KW-1185">Reference proteome</keyword>
<dbReference type="PANTHER" id="PTHR43046:SF14">
    <property type="entry name" value="MUTT_NUDIX FAMILY PROTEIN"/>
    <property type="match status" value="1"/>
</dbReference>
<accession>A0A1M7ZD77</accession>
<dbReference type="OrthoDB" id="9810648at2"/>
<evidence type="ECO:0000313" key="4">
    <source>
        <dbReference type="EMBL" id="SHO62656.1"/>
    </source>
</evidence>
<gene>
    <name evidence="4" type="ORF">SAMN04488108_2223</name>
</gene>
<sequence>MKEDKIGNEINAKFGNQLRTRVNGVLIQNDKVLMIRHLMGDQKEFWSVPGGGMNFGTSAKCNLKREFLEETGLEIGVENFLFVHEFFRPPLHSMELFFEVSYISGEIALGTDPELDEQNQIMTDIAWMSISDIRSLPRESVHQIFWDIKSLQELGLCKGYFNFENNYLK</sequence>
<dbReference type="PANTHER" id="PTHR43046">
    <property type="entry name" value="GDP-MANNOSE MANNOSYL HYDROLASE"/>
    <property type="match status" value="1"/>
</dbReference>
<comment type="cofactor">
    <cofactor evidence="1">
        <name>Mg(2+)</name>
        <dbReference type="ChEBI" id="CHEBI:18420"/>
    </cofactor>
</comment>
<dbReference type="InterPro" id="IPR000086">
    <property type="entry name" value="NUDIX_hydrolase_dom"/>
</dbReference>
<organism evidence="4 5">
    <name type="scientific">Algoriphagus zhangzhouensis</name>
    <dbReference type="NCBI Taxonomy" id="1073327"/>
    <lineage>
        <taxon>Bacteria</taxon>
        <taxon>Pseudomonadati</taxon>
        <taxon>Bacteroidota</taxon>
        <taxon>Cytophagia</taxon>
        <taxon>Cytophagales</taxon>
        <taxon>Cyclobacteriaceae</taxon>
        <taxon>Algoriphagus</taxon>
    </lineage>
</organism>
<dbReference type="CDD" id="cd18880">
    <property type="entry name" value="NUDIX_ADPRase"/>
    <property type="match status" value="1"/>
</dbReference>
<dbReference type="InterPro" id="IPR015797">
    <property type="entry name" value="NUDIX_hydrolase-like_dom_sf"/>
</dbReference>
<dbReference type="RefSeq" id="WP_073571884.1">
    <property type="nucleotide sequence ID" value="NZ_FRXN01000003.1"/>
</dbReference>
<dbReference type="SUPFAM" id="SSF55811">
    <property type="entry name" value="Nudix"/>
    <property type="match status" value="1"/>
</dbReference>
<evidence type="ECO:0000256" key="2">
    <source>
        <dbReference type="ARBA" id="ARBA00022801"/>
    </source>
</evidence>